<dbReference type="InterPro" id="IPR018258">
    <property type="entry name" value="Ribosomal_bL21_CS"/>
</dbReference>
<accession>A0A1J5EBR8</accession>
<evidence type="ECO:0000256" key="7">
    <source>
        <dbReference type="RuleBase" id="RU000562"/>
    </source>
</evidence>
<evidence type="ECO:0000313" key="9">
    <source>
        <dbReference type="Proteomes" id="UP000183085"/>
    </source>
</evidence>
<organism evidence="8 9">
    <name type="scientific">Candidatus Desantisbacteria bacterium CG2_30_40_21</name>
    <dbReference type="NCBI Taxonomy" id="1817895"/>
    <lineage>
        <taxon>Bacteria</taxon>
        <taxon>Candidatus Desantisiibacteriota</taxon>
    </lineage>
</organism>
<dbReference type="InterPro" id="IPR036164">
    <property type="entry name" value="bL21-like_sf"/>
</dbReference>
<keyword evidence="5 6" id="KW-0687">Ribonucleoprotein</keyword>
<evidence type="ECO:0000313" key="8">
    <source>
        <dbReference type="EMBL" id="OIP42266.1"/>
    </source>
</evidence>
<reference evidence="8 9" key="1">
    <citation type="journal article" date="2016" name="Environ. Microbiol.">
        <title>Genomic resolution of a cold subsurface aquifer community provides metabolic insights for novel microbes adapted to high CO concentrations.</title>
        <authorList>
            <person name="Probst A.J."/>
            <person name="Castelle C.J."/>
            <person name="Singh A."/>
            <person name="Brown C.T."/>
            <person name="Anantharaman K."/>
            <person name="Sharon I."/>
            <person name="Hug L.A."/>
            <person name="Burstein D."/>
            <person name="Emerson J.B."/>
            <person name="Thomas B.C."/>
            <person name="Banfield J.F."/>
        </authorList>
    </citation>
    <scope>NUCLEOTIDE SEQUENCE [LARGE SCALE GENOMIC DNA]</scope>
    <source>
        <strain evidence="8">CG2_30_40_21</strain>
    </source>
</reference>
<gene>
    <name evidence="6" type="primary">rplU</name>
    <name evidence="8" type="ORF">AUJ95_01890</name>
</gene>
<proteinExistence type="inferred from homology"/>
<keyword evidence="3 6" id="KW-0694">RNA-binding</keyword>
<dbReference type="GO" id="GO:0005737">
    <property type="term" value="C:cytoplasm"/>
    <property type="evidence" value="ECO:0007669"/>
    <property type="project" value="UniProtKB-ARBA"/>
</dbReference>
<dbReference type="GO" id="GO:0006412">
    <property type="term" value="P:translation"/>
    <property type="evidence" value="ECO:0007669"/>
    <property type="project" value="UniProtKB-UniRule"/>
</dbReference>
<comment type="similarity">
    <text evidence="1 6 7">Belongs to the bacterial ribosomal protein bL21 family.</text>
</comment>
<dbReference type="InterPro" id="IPR028909">
    <property type="entry name" value="bL21-like"/>
</dbReference>
<evidence type="ECO:0000256" key="5">
    <source>
        <dbReference type="ARBA" id="ARBA00023274"/>
    </source>
</evidence>
<dbReference type="Proteomes" id="UP000183085">
    <property type="component" value="Unassembled WGS sequence"/>
</dbReference>
<name>A0A1J5EBR8_9BACT</name>
<evidence type="ECO:0000256" key="3">
    <source>
        <dbReference type="ARBA" id="ARBA00022884"/>
    </source>
</evidence>
<dbReference type="GO" id="GO:0005840">
    <property type="term" value="C:ribosome"/>
    <property type="evidence" value="ECO:0007669"/>
    <property type="project" value="UniProtKB-KW"/>
</dbReference>
<dbReference type="GO" id="GO:0003735">
    <property type="term" value="F:structural constituent of ribosome"/>
    <property type="evidence" value="ECO:0007669"/>
    <property type="project" value="InterPro"/>
</dbReference>
<dbReference type="PROSITE" id="PS01169">
    <property type="entry name" value="RIBOSOMAL_L21"/>
    <property type="match status" value="1"/>
</dbReference>
<comment type="subunit">
    <text evidence="6">Part of the 50S ribosomal subunit. Contacts protein L20.</text>
</comment>
<dbReference type="GO" id="GO:0019843">
    <property type="term" value="F:rRNA binding"/>
    <property type="evidence" value="ECO:0007669"/>
    <property type="project" value="UniProtKB-UniRule"/>
</dbReference>
<dbReference type="PANTHER" id="PTHR21349">
    <property type="entry name" value="50S RIBOSOMAL PROTEIN L21"/>
    <property type="match status" value="1"/>
</dbReference>
<dbReference type="Pfam" id="PF00829">
    <property type="entry name" value="Ribosomal_L21p"/>
    <property type="match status" value="1"/>
</dbReference>
<evidence type="ECO:0000256" key="4">
    <source>
        <dbReference type="ARBA" id="ARBA00022980"/>
    </source>
</evidence>
<dbReference type="AlphaFoldDB" id="A0A1J5EBR8"/>
<dbReference type="GO" id="GO:1990904">
    <property type="term" value="C:ribonucleoprotein complex"/>
    <property type="evidence" value="ECO:0007669"/>
    <property type="project" value="UniProtKB-KW"/>
</dbReference>
<dbReference type="SUPFAM" id="SSF141091">
    <property type="entry name" value="L21p-like"/>
    <property type="match status" value="1"/>
</dbReference>
<evidence type="ECO:0000256" key="2">
    <source>
        <dbReference type="ARBA" id="ARBA00022730"/>
    </source>
</evidence>
<dbReference type="InterPro" id="IPR001787">
    <property type="entry name" value="Ribosomal_bL21"/>
</dbReference>
<evidence type="ECO:0000256" key="6">
    <source>
        <dbReference type="HAMAP-Rule" id="MF_01363"/>
    </source>
</evidence>
<protein>
    <recommendedName>
        <fullName evidence="6">Large ribosomal subunit protein bL21</fullName>
    </recommendedName>
</protein>
<evidence type="ECO:0000256" key="1">
    <source>
        <dbReference type="ARBA" id="ARBA00008563"/>
    </source>
</evidence>
<keyword evidence="2 6" id="KW-0699">rRNA-binding</keyword>
<dbReference type="HAMAP" id="MF_01363">
    <property type="entry name" value="Ribosomal_bL21"/>
    <property type="match status" value="1"/>
</dbReference>
<comment type="caution">
    <text evidence="8">The sequence shown here is derived from an EMBL/GenBank/DDBJ whole genome shotgun (WGS) entry which is preliminary data.</text>
</comment>
<dbReference type="EMBL" id="MNYI01000054">
    <property type="protein sequence ID" value="OIP42266.1"/>
    <property type="molecule type" value="Genomic_DNA"/>
</dbReference>
<keyword evidence="4 6" id="KW-0689">Ribosomal protein</keyword>
<dbReference type="STRING" id="1817895.AUJ95_01890"/>
<dbReference type="NCBIfam" id="TIGR00061">
    <property type="entry name" value="L21"/>
    <property type="match status" value="1"/>
</dbReference>
<dbReference type="PANTHER" id="PTHR21349:SF0">
    <property type="entry name" value="LARGE RIBOSOMAL SUBUNIT PROTEIN BL21M"/>
    <property type="match status" value="1"/>
</dbReference>
<comment type="function">
    <text evidence="6 7">This protein binds to 23S rRNA in the presence of protein L20.</text>
</comment>
<sequence>MYAIVETGGKQYQVEKGSRINVEKISSLIGDMVVLDHVIMVNNGDSVLVGENVKNAKIMCNVMEQGKEKKITITKFKRRKNYRKKTGHRQRYTGLLVTELQA</sequence>